<dbReference type="EMBL" id="CM047904">
    <property type="protein sequence ID" value="KAJ0090987.1"/>
    <property type="molecule type" value="Genomic_DNA"/>
</dbReference>
<evidence type="ECO:0000313" key="2">
    <source>
        <dbReference type="Proteomes" id="UP001164250"/>
    </source>
</evidence>
<keyword evidence="2" id="KW-1185">Reference proteome</keyword>
<protein>
    <submittedName>
        <fullName evidence="1">Uncharacterized protein</fullName>
    </submittedName>
</protein>
<reference evidence="2" key="1">
    <citation type="journal article" date="2023" name="G3 (Bethesda)">
        <title>Genome assembly and association tests identify interacting loci associated with vigor, precocity, and sex in interspecific pistachio rootstocks.</title>
        <authorList>
            <person name="Palmer W."/>
            <person name="Jacygrad E."/>
            <person name="Sagayaradj S."/>
            <person name="Cavanaugh K."/>
            <person name="Han R."/>
            <person name="Bertier L."/>
            <person name="Beede B."/>
            <person name="Kafkas S."/>
            <person name="Golino D."/>
            <person name="Preece J."/>
            <person name="Michelmore R."/>
        </authorList>
    </citation>
    <scope>NUCLEOTIDE SEQUENCE [LARGE SCALE GENOMIC DNA]</scope>
</reference>
<accession>A0ACC1AWF2</accession>
<dbReference type="Proteomes" id="UP001164250">
    <property type="component" value="Chromosome 8"/>
</dbReference>
<comment type="caution">
    <text evidence="1">The sequence shown here is derived from an EMBL/GenBank/DDBJ whole genome shotgun (WGS) entry which is preliminary data.</text>
</comment>
<proteinExistence type="predicted"/>
<sequence>MAAEQPWLEELAVGTLSAVKRLSLQNLALKRFCQGSNIFHYCCYLLVDINLELCHGLLQNGDLCLKIGI</sequence>
<name>A0ACC1AWF2_9ROSI</name>
<evidence type="ECO:0000313" key="1">
    <source>
        <dbReference type="EMBL" id="KAJ0090987.1"/>
    </source>
</evidence>
<gene>
    <name evidence="1" type="ORF">Patl1_14160</name>
</gene>
<organism evidence="1 2">
    <name type="scientific">Pistacia atlantica</name>
    <dbReference type="NCBI Taxonomy" id="434234"/>
    <lineage>
        <taxon>Eukaryota</taxon>
        <taxon>Viridiplantae</taxon>
        <taxon>Streptophyta</taxon>
        <taxon>Embryophyta</taxon>
        <taxon>Tracheophyta</taxon>
        <taxon>Spermatophyta</taxon>
        <taxon>Magnoliopsida</taxon>
        <taxon>eudicotyledons</taxon>
        <taxon>Gunneridae</taxon>
        <taxon>Pentapetalae</taxon>
        <taxon>rosids</taxon>
        <taxon>malvids</taxon>
        <taxon>Sapindales</taxon>
        <taxon>Anacardiaceae</taxon>
        <taxon>Pistacia</taxon>
    </lineage>
</organism>